<dbReference type="STRING" id="1212489.Ldro_3096"/>
<dbReference type="OrthoDB" id="5654415at2"/>
<reference evidence="2 3" key="1">
    <citation type="submission" date="2015-11" db="EMBL/GenBank/DDBJ databases">
        <title>Genomic analysis of 38 Legionella species identifies large and diverse effector repertoires.</title>
        <authorList>
            <person name="Burstein D."/>
            <person name="Amaro F."/>
            <person name="Zusman T."/>
            <person name="Lifshitz Z."/>
            <person name="Cohen O."/>
            <person name="Gilbert J.A."/>
            <person name="Pupko T."/>
            <person name="Shuman H.A."/>
            <person name="Segal G."/>
        </authorList>
    </citation>
    <scope>NUCLEOTIDE SEQUENCE [LARGE SCALE GENOMIC DNA]</scope>
    <source>
        <strain evidence="2 3">ATCC 700990</strain>
    </source>
</reference>
<evidence type="ECO:0000313" key="3">
    <source>
        <dbReference type="Proteomes" id="UP000054736"/>
    </source>
</evidence>
<evidence type="ECO:0000313" key="2">
    <source>
        <dbReference type="EMBL" id="KTC83976.1"/>
    </source>
</evidence>
<accession>A0A0W0SKT3</accession>
<dbReference type="PATRIC" id="fig|1212489.4.peg.3280"/>
<name>A0A0W0SKT3_9GAMM</name>
<dbReference type="Proteomes" id="UP000054736">
    <property type="component" value="Unassembled WGS sequence"/>
</dbReference>
<sequence>MSKEATYRGWFKAWRKEKASKEDNCLKTALLISLYLEQASFEQIKDDLQDHLSPKFEEFARYRERNYGSLVFARFAVYEYLASLPSSAVEEKELLGEVIQSIEGLYENPTSNTLDKIKKLIQAFNSWIENFADKNPNQEQVIKAYKSIYTALKIIDITLGNLPTFLKITASRIVDINDFHRQVKELLDKTEEKIILSTEKNAQGEEPSDVLGPTTIAQHLHAINLTILKNREIPLVARVELVQQRTRNRVKELGYLGELRGTIQLLVKKKENAERLLRALIENNQKPTGRLYLLDFIAKNKANFDEMIANADDDQNKLEFIAIVKELLNPTTYRKTVSSLQYATSVTTSIPSSFFRYIAPGYTNAVSNCSPATIDSAAKDNFKKLLDSYIAKLSEQIDKAKKVFEARNDKIANGDKQVKALILNCASLDLDQAGLDLAKSQDAEILAYELIKEEENRNKILQSVEDYEREVDALESKLKEHLAKPQNTLISFFGYDSELTKIAEKITQLKISFTSLKEEYTSVIFQDRQKLSTIEEISGELRECILTEIASSKATSYAQTKEAIDGRLQFLTIQDHFNLIEREFSSFLKTHITSQALLVAVTEGIELESPSQTRTKETQLIQMS</sequence>
<dbReference type="EMBL" id="LNXY01000034">
    <property type="protein sequence ID" value="KTC83976.1"/>
    <property type="molecule type" value="Genomic_DNA"/>
</dbReference>
<evidence type="ECO:0000256" key="1">
    <source>
        <dbReference type="SAM" id="Coils"/>
    </source>
</evidence>
<gene>
    <name evidence="2" type="ORF">Ldro_3096</name>
</gene>
<keyword evidence="1" id="KW-0175">Coiled coil</keyword>
<dbReference type="AlphaFoldDB" id="A0A0W0SKT3"/>
<dbReference type="RefSeq" id="WP_058497359.1">
    <property type="nucleotide sequence ID" value="NZ_CAAAIU010000016.1"/>
</dbReference>
<protein>
    <submittedName>
        <fullName evidence="2">Purine NTPase</fullName>
    </submittedName>
</protein>
<feature type="coiled-coil region" evidence="1">
    <location>
        <begin position="450"/>
        <end position="484"/>
    </location>
</feature>
<comment type="caution">
    <text evidence="2">The sequence shown here is derived from an EMBL/GenBank/DDBJ whole genome shotgun (WGS) entry which is preliminary data.</text>
</comment>
<proteinExistence type="predicted"/>
<feature type="coiled-coil region" evidence="1">
    <location>
        <begin position="256"/>
        <end position="283"/>
    </location>
</feature>
<organism evidence="2 3">
    <name type="scientific">Legionella drozanskii LLAP-1</name>
    <dbReference type="NCBI Taxonomy" id="1212489"/>
    <lineage>
        <taxon>Bacteria</taxon>
        <taxon>Pseudomonadati</taxon>
        <taxon>Pseudomonadota</taxon>
        <taxon>Gammaproteobacteria</taxon>
        <taxon>Legionellales</taxon>
        <taxon>Legionellaceae</taxon>
        <taxon>Legionella</taxon>
    </lineage>
</organism>
<keyword evidence="3" id="KW-1185">Reference proteome</keyword>